<feature type="binding site" evidence="13">
    <location>
        <begin position="30"/>
        <end position="37"/>
    </location>
    <ligand>
        <name>ATP</name>
        <dbReference type="ChEBI" id="CHEBI:30616"/>
    </ligand>
</feature>
<accession>A6DLB7</accession>
<feature type="binding site" evidence="13">
    <location>
        <begin position="147"/>
        <end position="150"/>
    </location>
    <ligand>
        <name>ATP</name>
        <dbReference type="ChEBI" id="CHEBI:30616"/>
    </ligand>
</feature>
<comment type="catalytic activity">
    <reaction evidence="11 13">
        <text>(R)-pantoate + beta-alanine + ATP = (R)-pantothenate + AMP + diphosphate + H(+)</text>
        <dbReference type="Rhea" id="RHEA:10912"/>
        <dbReference type="ChEBI" id="CHEBI:15378"/>
        <dbReference type="ChEBI" id="CHEBI:15980"/>
        <dbReference type="ChEBI" id="CHEBI:29032"/>
        <dbReference type="ChEBI" id="CHEBI:30616"/>
        <dbReference type="ChEBI" id="CHEBI:33019"/>
        <dbReference type="ChEBI" id="CHEBI:57966"/>
        <dbReference type="ChEBI" id="CHEBI:456215"/>
        <dbReference type="EC" id="6.3.2.1"/>
    </reaction>
</comment>
<evidence type="ECO:0000256" key="6">
    <source>
        <dbReference type="ARBA" id="ARBA00022490"/>
    </source>
</evidence>
<feature type="binding site" evidence="13">
    <location>
        <position position="153"/>
    </location>
    <ligand>
        <name>(R)-pantoate</name>
        <dbReference type="ChEBI" id="CHEBI:15980"/>
    </ligand>
</feature>
<evidence type="ECO:0000256" key="2">
    <source>
        <dbReference type="ARBA" id="ARBA00004990"/>
    </source>
</evidence>
<dbReference type="PANTHER" id="PTHR21299:SF1">
    <property type="entry name" value="PANTOATE--BETA-ALANINE LIGASE"/>
    <property type="match status" value="1"/>
</dbReference>
<evidence type="ECO:0000256" key="13">
    <source>
        <dbReference type="HAMAP-Rule" id="MF_00158"/>
    </source>
</evidence>
<dbReference type="GO" id="GO:0015940">
    <property type="term" value="P:pantothenate biosynthetic process"/>
    <property type="evidence" value="ECO:0007669"/>
    <property type="project" value="UniProtKB-UniRule"/>
</dbReference>
<keyword evidence="9 13" id="KW-0547">Nucleotide-binding</keyword>
<dbReference type="HAMAP" id="MF_00158">
    <property type="entry name" value="PanC"/>
    <property type="match status" value="1"/>
</dbReference>
<dbReference type="Proteomes" id="UP000004947">
    <property type="component" value="Unassembled WGS sequence"/>
</dbReference>
<evidence type="ECO:0000256" key="12">
    <source>
        <dbReference type="ARBA" id="ARBA00055042"/>
    </source>
</evidence>
<keyword evidence="15" id="KW-1185">Reference proteome</keyword>
<evidence type="ECO:0000256" key="4">
    <source>
        <dbReference type="ARBA" id="ARBA00012219"/>
    </source>
</evidence>
<dbReference type="CDD" id="cd00560">
    <property type="entry name" value="PanC"/>
    <property type="match status" value="1"/>
</dbReference>
<proteinExistence type="inferred from homology"/>
<feature type="active site" description="Proton donor" evidence="13">
    <location>
        <position position="37"/>
    </location>
</feature>
<comment type="subcellular location">
    <subcellularLocation>
        <location evidence="1 13">Cytoplasm</location>
    </subcellularLocation>
</comment>
<keyword evidence="7 13" id="KW-0436">Ligase</keyword>
<dbReference type="GO" id="GO:0005524">
    <property type="term" value="F:ATP binding"/>
    <property type="evidence" value="ECO:0007669"/>
    <property type="project" value="UniProtKB-KW"/>
</dbReference>
<dbReference type="STRING" id="313628.LNTAR_20973"/>
<dbReference type="NCBIfam" id="TIGR00125">
    <property type="entry name" value="cyt_tran_rel"/>
    <property type="match status" value="1"/>
</dbReference>
<evidence type="ECO:0000256" key="5">
    <source>
        <dbReference type="ARBA" id="ARBA00014155"/>
    </source>
</evidence>
<evidence type="ECO:0000256" key="9">
    <source>
        <dbReference type="ARBA" id="ARBA00022741"/>
    </source>
</evidence>
<feature type="binding site" evidence="13">
    <location>
        <position position="61"/>
    </location>
    <ligand>
        <name>beta-alanine</name>
        <dbReference type="ChEBI" id="CHEBI:57966"/>
    </ligand>
</feature>
<dbReference type="InterPro" id="IPR003721">
    <property type="entry name" value="Pantoate_ligase"/>
</dbReference>
<evidence type="ECO:0000256" key="7">
    <source>
        <dbReference type="ARBA" id="ARBA00022598"/>
    </source>
</evidence>
<dbReference type="SUPFAM" id="SSF52374">
    <property type="entry name" value="Nucleotidylyl transferase"/>
    <property type="match status" value="1"/>
</dbReference>
<comment type="miscellaneous">
    <text evidence="13">The reaction proceeds by a bi uni uni bi ping pong mechanism.</text>
</comment>
<evidence type="ECO:0000313" key="14">
    <source>
        <dbReference type="EMBL" id="EDM27719.1"/>
    </source>
</evidence>
<organism evidence="14 15">
    <name type="scientific">Lentisphaera araneosa HTCC2155</name>
    <dbReference type="NCBI Taxonomy" id="313628"/>
    <lineage>
        <taxon>Bacteria</taxon>
        <taxon>Pseudomonadati</taxon>
        <taxon>Lentisphaerota</taxon>
        <taxon>Lentisphaeria</taxon>
        <taxon>Lentisphaerales</taxon>
        <taxon>Lentisphaeraceae</taxon>
        <taxon>Lentisphaera</taxon>
    </lineage>
</organism>
<dbReference type="eggNOG" id="COG0414">
    <property type="taxonomic scope" value="Bacteria"/>
</dbReference>
<dbReference type="PANTHER" id="PTHR21299">
    <property type="entry name" value="CYTIDYLATE KINASE/PANTOATE-BETA-ALANINE LIGASE"/>
    <property type="match status" value="1"/>
</dbReference>
<dbReference type="EC" id="6.3.2.1" evidence="4 13"/>
<dbReference type="EMBL" id="ABCK01000008">
    <property type="protein sequence ID" value="EDM27719.1"/>
    <property type="molecule type" value="Genomic_DNA"/>
</dbReference>
<dbReference type="Pfam" id="PF02569">
    <property type="entry name" value="Pantoate_ligase"/>
    <property type="match status" value="1"/>
</dbReference>
<dbReference type="InterPro" id="IPR004821">
    <property type="entry name" value="Cyt_trans-like"/>
</dbReference>
<dbReference type="GO" id="GO:0005829">
    <property type="term" value="C:cytosol"/>
    <property type="evidence" value="ECO:0007669"/>
    <property type="project" value="TreeGrafter"/>
</dbReference>
<dbReference type="Gene3D" id="3.30.1300.10">
    <property type="entry name" value="Pantoate-beta-alanine ligase, C-terminal domain"/>
    <property type="match status" value="1"/>
</dbReference>
<evidence type="ECO:0000256" key="3">
    <source>
        <dbReference type="ARBA" id="ARBA00009256"/>
    </source>
</evidence>
<keyword evidence="8 13" id="KW-0566">Pantothenate biosynthesis</keyword>
<protein>
    <recommendedName>
        <fullName evidence="5 13">Pantothenate synthetase</fullName>
        <shortName evidence="13">PS</shortName>
        <ecNumber evidence="4 13">6.3.2.1</ecNumber>
    </recommendedName>
    <alternativeName>
        <fullName evidence="13">Pantoate--beta-alanine ligase</fullName>
    </alternativeName>
    <alternativeName>
        <fullName evidence="13">Pantoate-activating enzyme</fullName>
    </alternativeName>
</protein>
<comment type="function">
    <text evidence="12 13">Catalyzes the condensation of pantoate with beta-alanine in an ATP-dependent reaction via a pantoyl-adenylate intermediate.</text>
</comment>
<feature type="binding site" evidence="13">
    <location>
        <position position="176"/>
    </location>
    <ligand>
        <name>ATP</name>
        <dbReference type="ChEBI" id="CHEBI:30616"/>
    </ligand>
</feature>
<dbReference type="FunFam" id="3.40.50.620:FF:000114">
    <property type="entry name" value="Pantothenate synthetase"/>
    <property type="match status" value="1"/>
</dbReference>
<name>A6DLB7_9BACT</name>
<evidence type="ECO:0000256" key="10">
    <source>
        <dbReference type="ARBA" id="ARBA00022840"/>
    </source>
</evidence>
<dbReference type="OrthoDB" id="9773087at2"/>
<dbReference type="InterPro" id="IPR042176">
    <property type="entry name" value="Pantoate_ligase_C"/>
</dbReference>
<comment type="caution">
    <text evidence="14">The sequence shown here is derived from an EMBL/GenBank/DDBJ whole genome shotgun (WGS) entry which is preliminary data.</text>
</comment>
<dbReference type="RefSeq" id="WP_007278677.1">
    <property type="nucleotide sequence ID" value="NZ_ABCK01000008.1"/>
</dbReference>
<comment type="subunit">
    <text evidence="13">Homodimer.</text>
</comment>
<comment type="similarity">
    <text evidence="3 13">Belongs to the pantothenate synthetase family.</text>
</comment>
<evidence type="ECO:0000256" key="1">
    <source>
        <dbReference type="ARBA" id="ARBA00004496"/>
    </source>
</evidence>
<dbReference type="NCBIfam" id="TIGR00018">
    <property type="entry name" value="panC"/>
    <property type="match status" value="1"/>
</dbReference>
<evidence type="ECO:0000313" key="15">
    <source>
        <dbReference type="Proteomes" id="UP000004947"/>
    </source>
</evidence>
<comment type="pathway">
    <text evidence="2 13">Cofactor biosynthesis; (R)-pantothenate biosynthesis; (R)-pantothenate from (R)-pantoate and beta-alanine: step 1/1.</text>
</comment>
<feature type="binding site" evidence="13">
    <location>
        <begin position="184"/>
        <end position="187"/>
    </location>
    <ligand>
        <name>ATP</name>
        <dbReference type="ChEBI" id="CHEBI:30616"/>
    </ligand>
</feature>
<gene>
    <name evidence="13" type="primary">panC</name>
    <name evidence="14" type="ORF">LNTAR_20973</name>
</gene>
<dbReference type="InterPro" id="IPR014729">
    <property type="entry name" value="Rossmann-like_a/b/a_fold"/>
</dbReference>
<dbReference type="GO" id="GO:0004592">
    <property type="term" value="F:pantoate-beta-alanine ligase activity"/>
    <property type="evidence" value="ECO:0007669"/>
    <property type="project" value="UniProtKB-UniRule"/>
</dbReference>
<evidence type="ECO:0000256" key="8">
    <source>
        <dbReference type="ARBA" id="ARBA00022655"/>
    </source>
</evidence>
<reference evidence="14 15" key="1">
    <citation type="journal article" date="2010" name="J. Bacteriol.">
        <title>Genome sequence of Lentisphaera araneosa HTCC2155T, the type species of the order Lentisphaerales in the phylum Lentisphaerae.</title>
        <authorList>
            <person name="Thrash J.C."/>
            <person name="Cho J.C."/>
            <person name="Vergin K.L."/>
            <person name="Morris R.M."/>
            <person name="Giovannoni S.J."/>
        </authorList>
    </citation>
    <scope>NUCLEOTIDE SEQUENCE [LARGE SCALE GENOMIC DNA]</scope>
    <source>
        <strain evidence="14 15">HTCC2155</strain>
    </source>
</reference>
<dbReference type="Gene3D" id="3.40.50.620">
    <property type="entry name" value="HUPs"/>
    <property type="match status" value="1"/>
</dbReference>
<dbReference type="UniPathway" id="UPA00028">
    <property type="reaction ID" value="UER00005"/>
</dbReference>
<keyword evidence="10 13" id="KW-0067">ATP-binding</keyword>
<evidence type="ECO:0000256" key="11">
    <source>
        <dbReference type="ARBA" id="ARBA00048258"/>
    </source>
</evidence>
<dbReference type="AlphaFoldDB" id="A6DLB7"/>
<feature type="binding site" evidence="13">
    <location>
        <position position="61"/>
    </location>
    <ligand>
        <name>(R)-pantoate</name>
        <dbReference type="ChEBI" id="CHEBI:15980"/>
    </ligand>
</feature>
<keyword evidence="6 13" id="KW-0963">Cytoplasm</keyword>
<sequence length="284" mass="31343">MQQIKTIAQMQELSKLWHFNGDKVAVVPTMGALHEGHLSLIRVAKKHAQKVIVTIFVNPTQFGEGEDLGAYPRPLKEDMHLCDLEGADAVFTPSAAEMYPRGSSTWVDETEVGLGLCGAKRPGHFKGVTTIVTKLFLAVLPDCAVFGEKDFQQLAVIRRMVRDLNFPVEIIGAPLIREKDGLAMSSRNRYLNDQERQNALSLSKALNFALEKIQEDRSVDLASLENELTNMIQSAHGKVDYIEFVAADTLKALDDFSQNGEIRILLAAVFGPARLIDNVGLQLG</sequence>